<reference evidence="1" key="1">
    <citation type="submission" date="2017-07" db="EMBL/GenBank/DDBJ databases">
        <title>Taro Niue Genome Assembly and Annotation.</title>
        <authorList>
            <person name="Atibalentja N."/>
            <person name="Keating K."/>
            <person name="Fields C.J."/>
        </authorList>
    </citation>
    <scope>NUCLEOTIDE SEQUENCE</scope>
    <source>
        <strain evidence="1">Niue_2</strain>
        <tissue evidence="1">Leaf</tissue>
    </source>
</reference>
<evidence type="ECO:0000313" key="1">
    <source>
        <dbReference type="EMBL" id="MQM12018.1"/>
    </source>
</evidence>
<name>A0A843WZ84_COLES</name>
<evidence type="ECO:0000313" key="2">
    <source>
        <dbReference type="Proteomes" id="UP000652761"/>
    </source>
</evidence>
<comment type="caution">
    <text evidence="1">The sequence shown here is derived from an EMBL/GenBank/DDBJ whole genome shotgun (WGS) entry which is preliminary data.</text>
</comment>
<keyword evidence="2" id="KW-1185">Reference proteome</keyword>
<sequence>MLSGRCSRTSGLCELVREVRRIHVRKDYYVVVLSLRNVHSVPLVCQPSDRWHCRGSSGESLPNGVAGANVTGREGGSGEQRWRVGVALGGVRLGPVSWLGRSQGGAQLERGTRGVLRGVGGLARGRATGRQSCWTRAREKGHWALATGRRMCAGRLDVGTSGPRQQWECVGIFHGRG</sequence>
<dbReference type="AlphaFoldDB" id="A0A843WZ84"/>
<dbReference type="Proteomes" id="UP000652761">
    <property type="component" value="Unassembled WGS sequence"/>
</dbReference>
<organism evidence="1 2">
    <name type="scientific">Colocasia esculenta</name>
    <name type="common">Wild taro</name>
    <name type="synonym">Arum esculentum</name>
    <dbReference type="NCBI Taxonomy" id="4460"/>
    <lineage>
        <taxon>Eukaryota</taxon>
        <taxon>Viridiplantae</taxon>
        <taxon>Streptophyta</taxon>
        <taxon>Embryophyta</taxon>
        <taxon>Tracheophyta</taxon>
        <taxon>Spermatophyta</taxon>
        <taxon>Magnoliopsida</taxon>
        <taxon>Liliopsida</taxon>
        <taxon>Araceae</taxon>
        <taxon>Aroideae</taxon>
        <taxon>Colocasieae</taxon>
        <taxon>Colocasia</taxon>
    </lineage>
</organism>
<accession>A0A843WZ84</accession>
<gene>
    <name evidence="1" type="ORF">Taro_044929</name>
</gene>
<protein>
    <submittedName>
        <fullName evidence="1">Uncharacterized protein</fullName>
    </submittedName>
</protein>
<proteinExistence type="predicted"/>
<dbReference type="EMBL" id="NMUH01005171">
    <property type="protein sequence ID" value="MQM12018.1"/>
    <property type="molecule type" value="Genomic_DNA"/>
</dbReference>